<accession>A0A6A4NG76</accession>
<protein>
    <submittedName>
        <fullName evidence="1">Uncharacterized protein</fullName>
    </submittedName>
</protein>
<dbReference type="EMBL" id="WOCE01000023">
    <property type="protein sequence ID" value="KAE9587781.1"/>
    <property type="molecule type" value="Genomic_DNA"/>
</dbReference>
<name>A0A6A4NG76_LUPAL</name>
<sequence length="174" mass="19491">MGKGLVFQQHQPHGNGGIWMDTNPQQQGYGFHEDSWGSDHNNNYHNQHQLPTMHINKLGGNHGMFHDTIPNNTNYGHHGYDNYGHGNNNKLGAPISSHQFPNEGPYKFNSGGHHGGYNSEDYEEYNEVARYGAGKVKVDEMRFERHNYGGGDHGYHGNPYGHGGHKADWIAKGV</sequence>
<dbReference type="Proteomes" id="UP000447434">
    <property type="component" value="Chromosome 23"/>
</dbReference>
<proteinExistence type="predicted"/>
<evidence type="ECO:0000313" key="2">
    <source>
        <dbReference type="Proteomes" id="UP000447434"/>
    </source>
</evidence>
<reference evidence="2" key="1">
    <citation type="journal article" date="2020" name="Nat. Commun.">
        <title>Genome sequence of the cluster root forming white lupin.</title>
        <authorList>
            <person name="Hufnagel B."/>
            <person name="Marques A."/>
            <person name="Soriano A."/>
            <person name="Marques L."/>
            <person name="Divol F."/>
            <person name="Doumas P."/>
            <person name="Sallet E."/>
            <person name="Mancinotti D."/>
            <person name="Carrere S."/>
            <person name="Marande W."/>
            <person name="Arribat S."/>
            <person name="Keller J."/>
            <person name="Huneau C."/>
            <person name="Blein T."/>
            <person name="Aime D."/>
            <person name="Laguerre M."/>
            <person name="Taylor J."/>
            <person name="Schubert V."/>
            <person name="Nelson M."/>
            <person name="Geu-Flores F."/>
            <person name="Crespi M."/>
            <person name="Gallardo-Guerrero K."/>
            <person name="Delaux P.-M."/>
            <person name="Salse J."/>
            <person name="Berges H."/>
            <person name="Guyot R."/>
            <person name="Gouzy J."/>
            <person name="Peret B."/>
        </authorList>
    </citation>
    <scope>NUCLEOTIDE SEQUENCE [LARGE SCALE GENOMIC DNA]</scope>
    <source>
        <strain evidence="2">cv. Amiga</strain>
    </source>
</reference>
<dbReference type="AlphaFoldDB" id="A0A6A4NG76"/>
<comment type="caution">
    <text evidence="1">The sequence shown here is derived from an EMBL/GenBank/DDBJ whole genome shotgun (WGS) entry which is preliminary data.</text>
</comment>
<evidence type="ECO:0000313" key="1">
    <source>
        <dbReference type="EMBL" id="KAE9587781.1"/>
    </source>
</evidence>
<dbReference type="OrthoDB" id="1432271at2759"/>
<keyword evidence="2" id="KW-1185">Reference proteome</keyword>
<gene>
    <name evidence="1" type="ORF">Lalb_Chr23g0277601</name>
</gene>
<organism evidence="1 2">
    <name type="scientific">Lupinus albus</name>
    <name type="common">White lupine</name>
    <name type="synonym">Lupinus termis</name>
    <dbReference type="NCBI Taxonomy" id="3870"/>
    <lineage>
        <taxon>Eukaryota</taxon>
        <taxon>Viridiplantae</taxon>
        <taxon>Streptophyta</taxon>
        <taxon>Embryophyta</taxon>
        <taxon>Tracheophyta</taxon>
        <taxon>Spermatophyta</taxon>
        <taxon>Magnoliopsida</taxon>
        <taxon>eudicotyledons</taxon>
        <taxon>Gunneridae</taxon>
        <taxon>Pentapetalae</taxon>
        <taxon>rosids</taxon>
        <taxon>fabids</taxon>
        <taxon>Fabales</taxon>
        <taxon>Fabaceae</taxon>
        <taxon>Papilionoideae</taxon>
        <taxon>50 kb inversion clade</taxon>
        <taxon>genistoids sensu lato</taxon>
        <taxon>core genistoids</taxon>
        <taxon>Genisteae</taxon>
        <taxon>Lupinus</taxon>
    </lineage>
</organism>